<comment type="caution">
    <text evidence="4">The sequence shown here is derived from an EMBL/GenBank/DDBJ whole genome shotgun (WGS) entry which is preliminary data.</text>
</comment>
<evidence type="ECO:0000256" key="3">
    <source>
        <dbReference type="ARBA" id="ARBA00023002"/>
    </source>
</evidence>
<dbReference type="InterPro" id="IPR052178">
    <property type="entry name" value="Sec_Metab_Biosynth_SDR"/>
</dbReference>
<dbReference type="GO" id="GO:0016491">
    <property type="term" value="F:oxidoreductase activity"/>
    <property type="evidence" value="ECO:0007669"/>
    <property type="project" value="UniProtKB-KW"/>
</dbReference>
<evidence type="ECO:0000313" key="4">
    <source>
        <dbReference type="EMBL" id="KAK5044477.1"/>
    </source>
</evidence>
<evidence type="ECO:0000313" key="5">
    <source>
        <dbReference type="Proteomes" id="UP001358417"/>
    </source>
</evidence>
<keyword evidence="2" id="KW-0521">NADP</keyword>
<accession>A0AAV9MS82</accession>
<protein>
    <recommendedName>
        <fullName evidence="6">Rhamnolipids biosynthesis 3-oxoacyl-[acyl-carrier-protein] reductase</fullName>
    </recommendedName>
</protein>
<dbReference type="PANTHER" id="PTHR43618:SF12">
    <property type="entry name" value="OXIDOREDUCTASE, SHORT-CHAIN DEHYDROGENASE_REDUCTASE FAMILY (AFU_ORTHOLOGUE AFUA_1G14540)"/>
    <property type="match status" value="1"/>
</dbReference>
<dbReference type="GeneID" id="89978913"/>
<evidence type="ECO:0000256" key="2">
    <source>
        <dbReference type="ARBA" id="ARBA00022857"/>
    </source>
</evidence>
<dbReference type="SUPFAM" id="SSF51735">
    <property type="entry name" value="NAD(P)-binding Rossmann-fold domains"/>
    <property type="match status" value="1"/>
</dbReference>
<dbReference type="AlphaFoldDB" id="A0AAV9MS82"/>
<dbReference type="InterPro" id="IPR020904">
    <property type="entry name" value="Sc_DH/Rdtase_CS"/>
</dbReference>
<keyword evidence="5" id="KW-1185">Reference proteome</keyword>
<dbReference type="PROSITE" id="PS00061">
    <property type="entry name" value="ADH_SHORT"/>
    <property type="match status" value="1"/>
</dbReference>
<dbReference type="Pfam" id="PF13561">
    <property type="entry name" value="adh_short_C2"/>
    <property type="match status" value="1"/>
</dbReference>
<dbReference type="Proteomes" id="UP001358417">
    <property type="component" value="Unassembled WGS sequence"/>
</dbReference>
<dbReference type="RefSeq" id="XP_064700138.1">
    <property type="nucleotide sequence ID" value="XM_064854292.1"/>
</dbReference>
<dbReference type="PANTHER" id="PTHR43618">
    <property type="entry name" value="7-ALPHA-HYDROXYSTEROID DEHYDROGENASE"/>
    <property type="match status" value="1"/>
</dbReference>
<evidence type="ECO:0008006" key="6">
    <source>
        <dbReference type="Google" id="ProtNLM"/>
    </source>
</evidence>
<dbReference type="EMBL" id="JAVRRD010000049">
    <property type="protein sequence ID" value="KAK5044477.1"/>
    <property type="molecule type" value="Genomic_DNA"/>
</dbReference>
<keyword evidence="3" id="KW-0560">Oxidoreductase</keyword>
<dbReference type="InterPro" id="IPR036291">
    <property type="entry name" value="NAD(P)-bd_dom_sf"/>
</dbReference>
<evidence type="ECO:0000256" key="1">
    <source>
        <dbReference type="ARBA" id="ARBA00006484"/>
    </source>
</evidence>
<comment type="similarity">
    <text evidence="1">Belongs to the short-chain dehydrogenases/reductases (SDR) family.</text>
</comment>
<dbReference type="PRINTS" id="PR00081">
    <property type="entry name" value="GDHRDH"/>
</dbReference>
<dbReference type="InterPro" id="IPR002347">
    <property type="entry name" value="SDR_fam"/>
</dbReference>
<gene>
    <name evidence="4" type="ORF">LTR84_010758</name>
</gene>
<dbReference type="FunFam" id="3.40.50.720:FF:000084">
    <property type="entry name" value="Short-chain dehydrogenase reductase"/>
    <property type="match status" value="1"/>
</dbReference>
<dbReference type="PRINTS" id="PR00080">
    <property type="entry name" value="SDRFAMILY"/>
</dbReference>
<organism evidence="4 5">
    <name type="scientific">Exophiala bonariae</name>
    <dbReference type="NCBI Taxonomy" id="1690606"/>
    <lineage>
        <taxon>Eukaryota</taxon>
        <taxon>Fungi</taxon>
        <taxon>Dikarya</taxon>
        <taxon>Ascomycota</taxon>
        <taxon>Pezizomycotina</taxon>
        <taxon>Eurotiomycetes</taxon>
        <taxon>Chaetothyriomycetidae</taxon>
        <taxon>Chaetothyriales</taxon>
        <taxon>Herpotrichiellaceae</taxon>
        <taxon>Exophiala</taxon>
    </lineage>
</organism>
<reference evidence="4 5" key="1">
    <citation type="submission" date="2023-08" db="EMBL/GenBank/DDBJ databases">
        <title>Black Yeasts Isolated from many extreme environments.</title>
        <authorList>
            <person name="Coleine C."/>
            <person name="Stajich J.E."/>
            <person name="Selbmann L."/>
        </authorList>
    </citation>
    <scope>NUCLEOTIDE SEQUENCE [LARGE SCALE GENOMIC DNA]</scope>
    <source>
        <strain evidence="4 5">CCFEE 5792</strain>
    </source>
</reference>
<dbReference type="Gene3D" id="3.40.50.720">
    <property type="entry name" value="NAD(P)-binding Rossmann-like Domain"/>
    <property type="match status" value="1"/>
</dbReference>
<name>A0AAV9MS82_9EURO</name>
<sequence>MGTAKSDVQLKSFSSIFRLDGKVALVTGGSRGIGLHVASGFLQAGCIKVYITARKAKGCDEAVAALNSLPNKLPHARAISVPADSSSVVGIERLVVEIGKTTDHVDILFANAGATWGERFETHPEVAFSKLMDINVKGVFYTVQKLEPLLKRSATVDNPSRVIVNASIAGLGVGELGEHATYSYAASKAAVIHLTKNMAVELAPRGILCNVVAPGFYPTRMASGLIELSGGVGTLAASTPNRRVGAPEDIAALVTFLAAPASKHLNGIVIVTDGGAMLGRSKL</sequence>
<proteinExistence type="inferred from homology"/>